<protein>
    <submittedName>
        <fullName evidence="2">Uncharacterized protein</fullName>
    </submittedName>
</protein>
<dbReference type="EMBL" id="JAEUBG010002986">
    <property type="protein sequence ID" value="KAH3683706.1"/>
    <property type="molecule type" value="Genomic_DNA"/>
</dbReference>
<proteinExistence type="predicted"/>
<name>A0A9P8TMH1_WICPI</name>
<evidence type="ECO:0000256" key="1">
    <source>
        <dbReference type="SAM" id="Phobius"/>
    </source>
</evidence>
<comment type="caution">
    <text evidence="2">The sequence shown here is derived from an EMBL/GenBank/DDBJ whole genome shotgun (WGS) entry which is preliminary data.</text>
</comment>
<sequence length="91" mass="10386">MLVRNRQRVKTVTDCPVNVLISKKLKLTYIIVAVLLTVYADLNTAQFFYSMFSSTIADLDNITESTWFSFIYAPGDLIVMVAIIWVFMGCH</sequence>
<organism evidence="2 3">
    <name type="scientific">Wickerhamomyces pijperi</name>
    <name type="common">Yeast</name>
    <name type="synonym">Pichia pijperi</name>
    <dbReference type="NCBI Taxonomy" id="599730"/>
    <lineage>
        <taxon>Eukaryota</taxon>
        <taxon>Fungi</taxon>
        <taxon>Dikarya</taxon>
        <taxon>Ascomycota</taxon>
        <taxon>Saccharomycotina</taxon>
        <taxon>Saccharomycetes</taxon>
        <taxon>Phaffomycetales</taxon>
        <taxon>Wickerhamomycetaceae</taxon>
        <taxon>Wickerhamomyces</taxon>
    </lineage>
</organism>
<dbReference type="Proteomes" id="UP000774326">
    <property type="component" value="Unassembled WGS sequence"/>
</dbReference>
<feature type="transmembrane region" description="Helical" evidence="1">
    <location>
        <begin position="69"/>
        <end position="88"/>
    </location>
</feature>
<evidence type="ECO:0000313" key="3">
    <source>
        <dbReference type="Proteomes" id="UP000774326"/>
    </source>
</evidence>
<keyword evidence="1" id="KW-0812">Transmembrane</keyword>
<reference evidence="2" key="2">
    <citation type="submission" date="2021-01" db="EMBL/GenBank/DDBJ databases">
        <authorList>
            <person name="Schikora-Tamarit M.A."/>
        </authorList>
    </citation>
    <scope>NUCLEOTIDE SEQUENCE</scope>
    <source>
        <strain evidence="2">CBS2887</strain>
    </source>
</reference>
<accession>A0A9P8TMH1</accession>
<feature type="transmembrane region" description="Helical" evidence="1">
    <location>
        <begin position="27"/>
        <end position="49"/>
    </location>
</feature>
<gene>
    <name evidence="2" type="ORF">WICPIJ_005325</name>
</gene>
<keyword evidence="3" id="KW-1185">Reference proteome</keyword>
<reference evidence="2" key="1">
    <citation type="journal article" date="2021" name="Open Biol.">
        <title>Shared evolutionary footprints suggest mitochondrial oxidative damage underlies multiple complex I losses in fungi.</title>
        <authorList>
            <person name="Schikora-Tamarit M.A."/>
            <person name="Marcet-Houben M."/>
            <person name="Nosek J."/>
            <person name="Gabaldon T."/>
        </authorList>
    </citation>
    <scope>NUCLEOTIDE SEQUENCE</scope>
    <source>
        <strain evidence="2">CBS2887</strain>
    </source>
</reference>
<evidence type="ECO:0000313" key="2">
    <source>
        <dbReference type="EMBL" id="KAH3683706.1"/>
    </source>
</evidence>
<keyword evidence="1" id="KW-1133">Transmembrane helix</keyword>
<keyword evidence="1" id="KW-0472">Membrane</keyword>
<dbReference type="AlphaFoldDB" id="A0A9P8TMH1"/>